<feature type="domain" description="Glucose-methanol-choline oxidoreductase N-terminal" evidence="5">
    <location>
        <begin position="240"/>
        <end position="343"/>
    </location>
</feature>
<evidence type="ECO:0000256" key="4">
    <source>
        <dbReference type="ARBA" id="ARBA00023002"/>
    </source>
</evidence>
<dbReference type="InParanoid" id="A0A3A9J9Z9"/>
<dbReference type="PANTHER" id="PTHR46056">
    <property type="entry name" value="LONG-CHAIN-ALCOHOL OXIDASE"/>
    <property type="match status" value="1"/>
</dbReference>
<evidence type="ECO:0000259" key="6">
    <source>
        <dbReference type="Pfam" id="PF05199"/>
    </source>
</evidence>
<dbReference type="SUPFAM" id="SSF54373">
    <property type="entry name" value="FAD-linked reductases, C-terminal domain"/>
    <property type="match status" value="1"/>
</dbReference>
<organism evidence="7 10">
    <name type="scientific">Teichococcus wenyumeiae</name>
    <dbReference type="NCBI Taxonomy" id="2478470"/>
    <lineage>
        <taxon>Bacteria</taxon>
        <taxon>Pseudomonadati</taxon>
        <taxon>Pseudomonadota</taxon>
        <taxon>Alphaproteobacteria</taxon>
        <taxon>Acetobacterales</taxon>
        <taxon>Roseomonadaceae</taxon>
        <taxon>Roseomonas</taxon>
    </lineage>
</organism>
<evidence type="ECO:0000313" key="10">
    <source>
        <dbReference type="Proteomes" id="UP000278036"/>
    </source>
</evidence>
<dbReference type="InterPro" id="IPR036188">
    <property type="entry name" value="FAD/NAD-bd_sf"/>
</dbReference>
<keyword evidence="3" id="KW-0274">FAD</keyword>
<accession>A0A3A9J9Z9</accession>
<dbReference type="Pfam" id="PF00732">
    <property type="entry name" value="GMC_oxred_N"/>
    <property type="match status" value="1"/>
</dbReference>
<dbReference type="EMBL" id="RAQU01000255">
    <property type="protein sequence ID" value="RKK01533.1"/>
    <property type="molecule type" value="Genomic_DNA"/>
</dbReference>
<reference evidence="7 10" key="1">
    <citation type="submission" date="2018-09" db="EMBL/GenBank/DDBJ databases">
        <title>Roseomonas sp. nov., isolated from feces of Tibetan antelopes in the Qinghai-Tibet plateau, China.</title>
        <authorList>
            <person name="Tian Z."/>
        </authorList>
    </citation>
    <scope>NUCLEOTIDE SEQUENCE [LARGE SCALE GENOMIC DNA]</scope>
    <source>
        <strain evidence="8 9">Z23</strain>
        <strain evidence="7 10">Z24</strain>
    </source>
</reference>
<evidence type="ECO:0000313" key="7">
    <source>
        <dbReference type="EMBL" id="RKK01533.1"/>
    </source>
</evidence>
<evidence type="ECO:0000256" key="1">
    <source>
        <dbReference type="ARBA" id="ARBA00010790"/>
    </source>
</evidence>
<dbReference type="SUPFAM" id="SSF51905">
    <property type="entry name" value="FAD/NAD(P)-binding domain"/>
    <property type="match status" value="1"/>
</dbReference>
<dbReference type="EMBL" id="RFLX01000002">
    <property type="protein sequence ID" value="RMI26489.1"/>
    <property type="molecule type" value="Genomic_DNA"/>
</dbReference>
<evidence type="ECO:0000313" key="8">
    <source>
        <dbReference type="EMBL" id="RMI26489.1"/>
    </source>
</evidence>
<comment type="caution">
    <text evidence="7">The sequence shown here is derived from an EMBL/GenBank/DDBJ whole genome shotgun (WGS) entry which is preliminary data.</text>
</comment>
<dbReference type="InterPro" id="IPR007867">
    <property type="entry name" value="GMC_OxRtase_C"/>
</dbReference>
<dbReference type="Proteomes" id="UP000274097">
    <property type="component" value="Unassembled WGS sequence"/>
</dbReference>
<evidence type="ECO:0000259" key="5">
    <source>
        <dbReference type="Pfam" id="PF00732"/>
    </source>
</evidence>
<evidence type="ECO:0000256" key="3">
    <source>
        <dbReference type="ARBA" id="ARBA00022827"/>
    </source>
</evidence>
<dbReference type="GO" id="GO:0050660">
    <property type="term" value="F:flavin adenine dinucleotide binding"/>
    <property type="evidence" value="ECO:0007669"/>
    <property type="project" value="InterPro"/>
</dbReference>
<evidence type="ECO:0000313" key="9">
    <source>
        <dbReference type="Proteomes" id="UP000274097"/>
    </source>
</evidence>
<dbReference type="PANTHER" id="PTHR46056:SF12">
    <property type="entry name" value="LONG-CHAIN-ALCOHOL OXIDASE"/>
    <property type="match status" value="1"/>
</dbReference>
<comment type="similarity">
    <text evidence="1">Belongs to the GMC oxidoreductase family.</text>
</comment>
<gene>
    <name evidence="7" type="ORF">D6Z83_24460</name>
    <name evidence="8" type="ORF">EBE87_04225</name>
</gene>
<evidence type="ECO:0000256" key="2">
    <source>
        <dbReference type="ARBA" id="ARBA00022630"/>
    </source>
</evidence>
<dbReference type="GO" id="GO:0016614">
    <property type="term" value="F:oxidoreductase activity, acting on CH-OH group of donors"/>
    <property type="evidence" value="ECO:0007669"/>
    <property type="project" value="InterPro"/>
</dbReference>
<proteinExistence type="inferred from homology"/>
<feature type="domain" description="Glucose-methanol-choline oxidoreductase C-terminal" evidence="6">
    <location>
        <begin position="455"/>
        <end position="572"/>
    </location>
</feature>
<name>A0A3A9J9Z9_9PROT</name>
<keyword evidence="9" id="KW-1185">Reference proteome</keyword>
<keyword evidence="2" id="KW-0285">Flavoprotein</keyword>
<dbReference type="Proteomes" id="UP000278036">
    <property type="component" value="Unassembled WGS sequence"/>
</dbReference>
<dbReference type="OrthoDB" id="9798604at2"/>
<dbReference type="InterPro" id="IPR000172">
    <property type="entry name" value="GMC_OxRdtase_N"/>
</dbReference>
<protein>
    <submittedName>
        <fullName evidence="7">GMC family oxidoreductase</fullName>
    </submittedName>
</protein>
<sequence length="595" mass="65592">MEWTPRMTRLPKKDVVIVGLGWTGSIMALELAKQGLDVVAIERGPWRDTAADYNIGTAPDELRYAIRQDIFLRPAQDTQTARNKLDQVALPIRKYGSYLPGNGVGGAGVHWNGHTWRFMPSDFELRSHLTGRYGAGFIPEDCTIQDWPVSYDELEPHYDFFEKVCGISGKAGNLKGVIQPGGNPFEGWRSDEYPTKPLKMNLAQTMFQKAATDLGLHPFPLPSGNISEAYTNPYGVRMAPCTYCGFCEWFGCANYSKSSPQTCVLPALVRQPNFEARTLCEVTKVNTTPDGKMATGVTYVDSAGREWEQPAEMVLLCAYGIFNVRLLMLSGLGTQYDPQTGKGTLGRNYAYQTNAGTTGYFDKDVYFNPFAGAGSLGMMADDFNGDVFDHGPLGFIGGANLNCTTTNGRPITSRPTPPGTPRWGAEWKKATAETYGHVTTVGSQGSSYSYRDVYMDLDPTYKDRLGRPLSRITFEFKENELKMSRFIVERTAEIMQAMGAKQMVKGGKAATWNVVPYQTTHNTGGAVMSKTPEDGVVNRYTQHWDVPNLFVSGACLFPQNAGYNPTGTVGALTYWALDAIKNQYLKNPGQPLVQA</sequence>
<dbReference type="Pfam" id="PF05199">
    <property type="entry name" value="GMC_oxred_C"/>
    <property type="match status" value="1"/>
</dbReference>
<dbReference type="AlphaFoldDB" id="A0A3A9J9Z9"/>
<dbReference type="Gene3D" id="3.50.50.60">
    <property type="entry name" value="FAD/NAD(P)-binding domain"/>
    <property type="match status" value="2"/>
</dbReference>
<keyword evidence="4" id="KW-0560">Oxidoreductase</keyword>